<dbReference type="SUPFAM" id="SSF51735">
    <property type="entry name" value="NAD(P)-binding Rossmann-fold domains"/>
    <property type="match status" value="1"/>
</dbReference>
<dbReference type="Pfam" id="PF00106">
    <property type="entry name" value="adh_short"/>
    <property type="match status" value="1"/>
</dbReference>
<comment type="similarity">
    <text evidence="1">Belongs to the short-chain dehydrogenases/reductases (SDR) family.</text>
</comment>
<dbReference type="GeneID" id="98161313"/>
<protein>
    <recommendedName>
        <fullName evidence="6">NAD(P)-binding protein</fullName>
    </recommendedName>
</protein>
<proteinExistence type="inferred from homology"/>
<dbReference type="EMBL" id="JBFXLR010000032">
    <property type="protein sequence ID" value="KAL2846592.1"/>
    <property type="molecule type" value="Genomic_DNA"/>
</dbReference>
<organism evidence="4 5">
    <name type="scientific">Aspergillus pseudodeflectus</name>
    <dbReference type="NCBI Taxonomy" id="176178"/>
    <lineage>
        <taxon>Eukaryota</taxon>
        <taxon>Fungi</taxon>
        <taxon>Dikarya</taxon>
        <taxon>Ascomycota</taxon>
        <taxon>Pezizomycotina</taxon>
        <taxon>Eurotiomycetes</taxon>
        <taxon>Eurotiomycetidae</taxon>
        <taxon>Eurotiales</taxon>
        <taxon>Aspergillaceae</taxon>
        <taxon>Aspergillus</taxon>
        <taxon>Aspergillus subgen. Nidulantes</taxon>
    </lineage>
</organism>
<dbReference type="Gene3D" id="3.40.50.720">
    <property type="entry name" value="NAD(P)-binding Rossmann-like Domain"/>
    <property type="match status" value="1"/>
</dbReference>
<accession>A0ABR4K2N1</accession>
<evidence type="ECO:0008006" key="6">
    <source>
        <dbReference type="Google" id="ProtNLM"/>
    </source>
</evidence>
<name>A0ABR4K2N1_9EURO</name>
<dbReference type="InterPro" id="IPR036291">
    <property type="entry name" value="NAD(P)-bd_dom_sf"/>
</dbReference>
<evidence type="ECO:0000313" key="5">
    <source>
        <dbReference type="Proteomes" id="UP001610444"/>
    </source>
</evidence>
<dbReference type="PANTHER" id="PTHR43490:SF99">
    <property type="entry name" value="SHORT-CHAIN DEHYDROGENASE_REDUCTASE"/>
    <property type="match status" value="1"/>
</dbReference>
<comment type="caution">
    <text evidence="4">The sequence shown here is derived from an EMBL/GenBank/DDBJ whole genome shotgun (WGS) entry which is preliminary data.</text>
</comment>
<sequence length="280" mass="30255">MPGFRDFITDEALCVNSIRCLFVNQACPTRQTKKNNRQELTTLGSLLSWQFIALYGTTSSQTIVLITASSYRTNATTSPSAAGRDITNATAAAETLRALPNVQGRISLVQLDVTNESSIAAAKTYIETTFSRLDILVNNVAISFLMSSMNLDILRTSFETNLVGVAAVTDSFLPLLRRSTTPRLILVNSSNGSLTYNSDPDCPHGGTYASEYRITKAALNMLLVRYHASLKDVTVLGVDPGFCATEAIGDTDALRRQGAAEPEVGGAVVARVLHRLRLLC</sequence>
<evidence type="ECO:0000256" key="2">
    <source>
        <dbReference type="ARBA" id="ARBA00022857"/>
    </source>
</evidence>
<dbReference type="PANTHER" id="PTHR43490">
    <property type="entry name" value="(+)-NEOMENTHOL DEHYDROGENASE"/>
    <property type="match status" value="1"/>
</dbReference>
<evidence type="ECO:0000256" key="3">
    <source>
        <dbReference type="ARBA" id="ARBA00023002"/>
    </source>
</evidence>
<dbReference type="InterPro" id="IPR002347">
    <property type="entry name" value="SDR_fam"/>
</dbReference>
<evidence type="ECO:0000256" key="1">
    <source>
        <dbReference type="ARBA" id="ARBA00006484"/>
    </source>
</evidence>
<gene>
    <name evidence="4" type="ORF">BJX68DRAFT_268673</name>
</gene>
<keyword evidence="5" id="KW-1185">Reference proteome</keyword>
<reference evidence="4 5" key="1">
    <citation type="submission" date="2024-07" db="EMBL/GenBank/DDBJ databases">
        <title>Section-level genome sequencing and comparative genomics of Aspergillus sections Usti and Cavernicolus.</title>
        <authorList>
            <consortium name="Lawrence Berkeley National Laboratory"/>
            <person name="Nybo J.L."/>
            <person name="Vesth T.C."/>
            <person name="Theobald S."/>
            <person name="Frisvad J.C."/>
            <person name="Larsen T.O."/>
            <person name="Kjaerboelling I."/>
            <person name="Rothschild-Mancinelli K."/>
            <person name="Lyhne E.K."/>
            <person name="Kogle M.E."/>
            <person name="Barry K."/>
            <person name="Clum A."/>
            <person name="Na H."/>
            <person name="Ledsgaard L."/>
            <person name="Lin J."/>
            <person name="Lipzen A."/>
            <person name="Kuo A."/>
            <person name="Riley R."/>
            <person name="Mondo S."/>
            <person name="LaButti K."/>
            <person name="Haridas S."/>
            <person name="Pangalinan J."/>
            <person name="Salamov A.A."/>
            <person name="Simmons B.A."/>
            <person name="Magnuson J.K."/>
            <person name="Chen J."/>
            <person name="Drula E."/>
            <person name="Henrissat B."/>
            <person name="Wiebenga A."/>
            <person name="Lubbers R.J."/>
            <person name="Gomes A.C."/>
            <person name="Macurrencykelacurrency M.R."/>
            <person name="Stajich J."/>
            <person name="Grigoriev I.V."/>
            <person name="Mortensen U.H."/>
            <person name="De vries R.P."/>
            <person name="Baker S.E."/>
            <person name="Andersen M.R."/>
        </authorList>
    </citation>
    <scope>NUCLEOTIDE SEQUENCE [LARGE SCALE GENOMIC DNA]</scope>
    <source>
        <strain evidence="4 5">CBS 756.74</strain>
    </source>
</reference>
<dbReference type="Proteomes" id="UP001610444">
    <property type="component" value="Unassembled WGS sequence"/>
</dbReference>
<keyword evidence="3" id="KW-0560">Oxidoreductase</keyword>
<keyword evidence="2" id="KW-0521">NADP</keyword>
<evidence type="ECO:0000313" key="4">
    <source>
        <dbReference type="EMBL" id="KAL2846592.1"/>
    </source>
</evidence>
<dbReference type="RefSeq" id="XP_070897286.1">
    <property type="nucleotide sequence ID" value="XM_071046149.1"/>
</dbReference>